<dbReference type="EMBL" id="PYGA01000014">
    <property type="protein sequence ID" value="PSK95671.1"/>
    <property type="molecule type" value="Genomic_DNA"/>
</dbReference>
<evidence type="ECO:0000313" key="3">
    <source>
        <dbReference type="EMBL" id="PSK95671.1"/>
    </source>
</evidence>
<feature type="transmembrane region" description="Helical" evidence="1">
    <location>
        <begin position="6"/>
        <end position="27"/>
    </location>
</feature>
<sequence>MSSFWLLFFAASVVVLMAVFLFTQMLFPRFIWRLGRWRFRDPDAVEPSRTMFWLRRVKAGTLLAVLVVGCVVIYSAWAELSTLADAF</sequence>
<dbReference type="AlphaFoldDB" id="A0A2P8DEL7"/>
<proteinExistence type="predicted"/>
<evidence type="ECO:0000256" key="1">
    <source>
        <dbReference type="SAM" id="Phobius"/>
    </source>
</evidence>
<reference evidence="3 4" key="1">
    <citation type="submission" date="2018-03" db="EMBL/GenBank/DDBJ databases">
        <title>Genomic Encyclopedia of Archaeal and Bacterial Type Strains, Phase II (KMG-II): from individual species to whole genera.</title>
        <authorList>
            <person name="Goeker M."/>
        </authorList>
    </citation>
    <scope>NUCLEOTIDE SEQUENCE [LARGE SCALE GENOMIC DNA]</scope>
    <source>
        <strain evidence="3 4">DSM 45312</strain>
    </source>
</reference>
<dbReference type="InterPro" id="IPR045679">
    <property type="entry name" value="DUF6199"/>
</dbReference>
<gene>
    <name evidence="3" type="ORF">CLV63_114104</name>
</gene>
<feature type="domain" description="DUF6199" evidence="2">
    <location>
        <begin position="14"/>
        <end position="74"/>
    </location>
</feature>
<protein>
    <recommendedName>
        <fullName evidence="2">DUF6199 domain-containing protein</fullName>
    </recommendedName>
</protein>
<dbReference type="Pfam" id="PF19701">
    <property type="entry name" value="DUF6199"/>
    <property type="match status" value="1"/>
</dbReference>
<evidence type="ECO:0000313" key="4">
    <source>
        <dbReference type="Proteomes" id="UP000240542"/>
    </source>
</evidence>
<organism evidence="3 4">
    <name type="scientific">Murinocardiopsis flavida</name>
    <dbReference type="NCBI Taxonomy" id="645275"/>
    <lineage>
        <taxon>Bacteria</taxon>
        <taxon>Bacillati</taxon>
        <taxon>Actinomycetota</taxon>
        <taxon>Actinomycetes</taxon>
        <taxon>Streptosporangiales</taxon>
        <taxon>Nocardiopsidaceae</taxon>
        <taxon>Murinocardiopsis</taxon>
    </lineage>
</organism>
<keyword evidence="4" id="KW-1185">Reference proteome</keyword>
<accession>A0A2P8DEL7</accession>
<dbReference type="Proteomes" id="UP000240542">
    <property type="component" value="Unassembled WGS sequence"/>
</dbReference>
<dbReference type="OrthoDB" id="4301915at2"/>
<feature type="transmembrane region" description="Helical" evidence="1">
    <location>
        <begin position="59"/>
        <end position="77"/>
    </location>
</feature>
<name>A0A2P8DEL7_9ACTN</name>
<comment type="caution">
    <text evidence="3">The sequence shown here is derived from an EMBL/GenBank/DDBJ whole genome shotgun (WGS) entry which is preliminary data.</text>
</comment>
<evidence type="ECO:0000259" key="2">
    <source>
        <dbReference type="Pfam" id="PF19701"/>
    </source>
</evidence>
<keyword evidence="1" id="KW-0812">Transmembrane</keyword>
<keyword evidence="1" id="KW-1133">Transmembrane helix</keyword>
<dbReference type="RefSeq" id="WP_106584601.1">
    <property type="nucleotide sequence ID" value="NZ_PYGA01000014.1"/>
</dbReference>
<keyword evidence="1" id="KW-0472">Membrane</keyword>